<dbReference type="SMART" id="SM00332">
    <property type="entry name" value="PP2Cc"/>
    <property type="match status" value="1"/>
</dbReference>
<dbReference type="InterPro" id="IPR001932">
    <property type="entry name" value="PPM-type_phosphatase-like_dom"/>
</dbReference>
<gene>
    <name evidence="16" type="ORF">SteCoe_25377</name>
</gene>
<evidence type="ECO:0000256" key="9">
    <source>
        <dbReference type="ARBA" id="ARBA00022912"/>
    </source>
</evidence>
<dbReference type="Proteomes" id="UP000187209">
    <property type="component" value="Unassembled WGS sequence"/>
</dbReference>
<comment type="subcellular location">
    <subcellularLocation>
        <location evidence="3">Membrane</location>
        <topology evidence="3">Peripheral membrane protein</topology>
    </subcellularLocation>
</comment>
<feature type="domain" description="PPM-type phosphatase" evidence="15">
    <location>
        <begin position="91"/>
        <end position="398"/>
    </location>
</feature>
<keyword evidence="7 14" id="KW-0378">Hydrolase</keyword>
<evidence type="ECO:0000256" key="1">
    <source>
        <dbReference type="ARBA" id="ARBA00001936"/>
    </source>
</evidence>
<comment type="caution">
    <text evidence="16">The sequence shown here is derived from an EMBL/GenBank/DDBJ whole genome shotgun (WGS) entry which is preliminary data.</text>
</comment>
<dbReference type="Gene3D" id="3.60.40.10">
    <property type="entry name" value="PPM-type phosphatase domain"/>
    <property type="match status" value="1"/>
</dbReference>
<reference evidence="16 17" key="1">
    <citation type="submission" date="2016-11" db="EMBL/GenBank/DDBJ databases">
        <title>The macronuclear genome of Stentor coeruleus: a giant cell with tiny introns.</title>
        <authorList>
            <person name="Slabodnick M."/>
            <person name="Ruby J.G."/>
            <person name="Reiff S.B."/>
            <person name="Swart E.C."/>
            <person name="Gosai S."/>
            <person name="Prabakaran S."/>
            <person name="Witkowska E."/>
            <person name="Larue G.E."/>
            <person name="Fisher S."/>
            <person name="Freeman R.M."/>
            <person name="Gunawardena J."/>
            <person name="Chu W."/>
            <person name="Stover N.A."/>
            <person name="Gregory B.D."/>
            <person name="Nowacki M."/>
            <person name="Derisi J."/>
            <person name="Roy S.W."/>
            <person name="Marshall W.F."/>
            <person name="Sood P."/>
        </authorList>
    </citation>
    <scope>NUCLEOTIDE SEQUENCE [LARGE SCALE GENOMIC DNA]</scope>
    <source>
        <strain evidence="16">WM001</strain>
    </source>
</reference>
<evidence type="ECO:0000313" key="16">
    <source>
        <dbReference type="EMBL" id="OMJ75457.1"/>
    </source>
</evidence>
<organism evidence="16 17">
    <name type="scientific">Stentor coeruleus</name>
    <dbReference type="NCBI Taxonomy" id="5963"/>
    <lineage>
        <taxon>Eukaryota</taxon>
        <taxon>Sar</taxon>
        <taxon>Alveolata</taxon>
        <taxon>Ciliophora</taxon>
        <taxon>Postciliodesmatophora</taxon>
        <taxon>Heterotrichea</taxon>
        <taxon>Heterotrichida</taxon>
        <taxon>Stentoridae</taxon>
        <taxon>Stentor</taxon>
    </lineage>
</organism>
<name>A0A1R2BFA6_9CILI</name>
<evidence type="ECO:0000256" key="11">
    <source>
        <dbReference type="ARBA" id="ARBA00023211"/>
    </source>
</evidence>
<comment type="catalytic activity">
    <reaction evidence="12">
        <text>O-phospho-L-seryl-[protein] + H2O = L-seryl-[protein] + phosphate</text>
        <dbReference type="Rhea" id="RHEA:20629"/>
        <dbReference type="Rhea" id="RHEA-COMP:9863"/>
        <dbReference type="Rhea" id="RHEA-COMP:11604"/>
        <dbReference type="ChEBI" id="CHEBI:15377"/>
        <dbReference type="ChEBI" id="CHEBI:29999"/>
        <dbReference type="ChEBI" id="CHEBI:43474"/>
        <dbReference type="ChEBI" id="CHEBI:83421"/>
        <dbReference type="EC" id="3.1.3.16"/>
    </reaction>
</comment>
<evidence type="ECO:0000256" key="2">
    <source>
        <dbReference type="ARBA" id="ARBA00001946"/>
    </source>
</evidence>
<keyword evidence="6" id="KW-0479">Metal-binding</keyword>
<evidence type="ECO:0000256" key="4">
    <source>
        <dbReference type="ARBA" id="ARBA00006702"/>
    </source>
</evidence>
<keyword evidence="10" id="KW-0472">Membrane</keyword>
<dbReference type="PROSITE" id="PS51746">
    <property type="entry name" value="PPM_2"/>
    <property type="match status" value="1"/>
</dbReference>
<accession>A0A1R2BFA6</accession>
<evidence type="ECO:0000256" key="13">
    <source>
        <dbReference type="ARBA" id="ARBA00048336"/>
    </source>
</evidence>
<dbReference type="GO" id="GO:0004722">
    <property type="term" value="F:protein serine/threonine phosphatase activity"/>
    <property type="evidence" value="ECO:0007669"/>
    <property type="project" value="UniProtKB-EC"/>
</dbReference>
<dbReference type="CDD" id="cd00143">
    <property type="entry name" value="PP2Cc"/>
    <property type="match status" value="1"/>
</dbReference>
<sequence length="430" mass="48492">MGICIGKSPRPPNASHIYYSNKPAYPRKAFVQIKKKDSRGRVEERVKVSISHTEPLLCVSEDLSMNFSVWGSACILPGIDPHEKVFKTCQDLCFFSSNGQSTILGVFDGHGKEGEHISNFCVKEADEIFNTCIGNFEDRPIELLSSIFETIEKKLKEPNSVIDIANSGCSCALALVHNNILYTANIGNSRAVLGTYNQSLSDASRPVTFSEEKYFLREIAKRRSSDLEKEPIPYQLTVDHTTNNKEEFLRILKSGGRLQQNSDKYGNRYGPYYIWKSYSNIPGLVVSRSIGNIIAEDIGVISKADTATHSLSIEDDFFVMASEGVWNVMTNQDVVNYVAAYKDQAKRIIVPYENCREISVKEACIAQLICEEARVRWLALVENEDSMIEDISCIVLEFDQKTERRSHTGYRMIMERISTLNQNKKKEVSG</sequence>
<dbReference type="GO" id="GO:0046872">
    <property type="term" value="F:metal ion binding"/>
    <property type="evidence" value="ECO:0007669"/>
    <property type="project" value="UniProtKB-KW"/>
</dbReference>
<keyword evidence="17" id="KW-1185">Reference proteome</keyword>
<protein>
    <recommendedName>
        <fullName evidence="5">protein-serine/threonine phosphatase</fullName>
        <ecNumber evidence="5">3.1.3.16</ecNumber>
    </recommendedName>
</protein>
<dbReference type="PANTHER" id="PTHR13832:SF803">
    <property type="entry name" value="PROTEIN PHOSPHATASE 1G"/>
    <property type="match status" value="1"/>
</dbReference>
<dbReference type="EC" id="3.1.3.16" evidence="5"/>
<dbReference type="EMBL" id="MPUH01000689">
    <property type="protein sequence ID" value="OMJ75457.1"/>
    <property type="molecule type" value="Genomic_DNA"/>
</dbReference>
<comment type="catalytic activity">
    <reaction evidence="13">
        <text>O-phospho-L-threonyl-[protein] + H2O = L-threonyl-[protein] + phosphate</text>
        <dbReference type="Rhea" id="RHEA:47004"/>
        <dbReference type="Rhea" id="RHEA-COMP:11060"/>
        <dbReference type="Rhea" id="RHEA-COMP:11605"/>
        <dbReference type="ChEBI" id="CHEBI:15377"/>
        <dbReference type="ChEBI" id="CHEBI:30013"/>
        <dbReference type="ChEBI" id="CHEBI:43474"/>
        <dbReference type="ChEBI" id="CHEBI:61977"/>
        <dbReference type="EC" id="3.1.3.16"/>
    </reaction>
</comment>
<evidence type="ECO:0000256" key="3">
    <source>
        <dbReference type="ARBA" id="ARBA00004170"/>
    </source>
</evidence>
<evidence type="ECO:0000256" key="5">
    <source>
        <dbReference type="ARBA" id="ARBA00013081"/>
    </source>
</evidence>
<keyword evidence="9 14" id="KW-0904">Protein phosphatase</keyword>
<dbReference type="Pfam" id="PF00481">
    <property type="entry name" value="PP2C"/>
    <property type="match status" value="1"/>
</dbReference>
<dbReference type="InterPro" id="IPR036457">
    <property type="entry name" value="PPM-type-like_dom_sf"/>
</dbReference>
<comment type="similarity">
    <text evidence="4 14">Belongs to the PP2C family.</text>
</comment>
<dbReference type="PROSITE" id="PS01032">
    <property type="entry name" value="PPM_1"/>
    <property type="match status" value="1"/>
</dbReference>
<comment type="cofactor">
    <cofactor evidence="1">
        <name>Mn(2+)</name>
        <dbReference type="ChEBI" id="CHEBI:29035"/>
    </cofactor>
</comment>
<dbReference type="InterPro" id="IPR000222">
    <property type="entry name" value="PP2C_BS"/>
</dbReference>
<keyword evidence="8" id="KW-0460">Magnesium</keyword>
<dbReference type="OrthoDB" id="2021138at2759"/>
<dbReference type="AlphaFoldDB" id="A0A1R2BFA6"/>
<keyword evidence="11" id="KW-0464">Manganese</keyword>
<comment type="cofactor">
    <cofactor evidence="2">
        <name>Mg(2+)</name>
        <dbReference type="ChEBI" id="CHEBI:18420"/>
    </cofactor>
</comment>
<evidence type="ECO:0000256" key="10">
    <source>
        <dbReference type="ARBA" id="ARBA00023136"/>
    </source>
</evidence>
<evidence type="ECO:0000256" key="14">
    <source>
        <dbReference type="RuleBase" id="RU003465"/>
    </source>
</evidence>
<dbReference type="GO" id="GO:0016020">
    <property type="term" value="C:membrane"/>
    <property type="evidence" value="ECO:0007669"/>
    <property type="project" value="UniProtKB-SubCell"/>
</dbReference>
<evidence type="ECO:0000259" key="15">
    <source>
        <dbReference type="PROSITE" id="PS51746"/>
    </source>
</evidence>
<evidence type="ECO:0000313" key="17">
    <source>
        <dbReference type="Proteomes" id="UP000187209"/>
    </source>
</evidence>
<evidence type="ECO:0000256" key="7">
    <source>
        <dbReference type="ARBA" id="ARBA00022801"/>
    </source>
</evidence>
<dbReference type="InterPro" id="IPR015655">
    <property type="entry name" value="PP2C"/>
</dbReference>
<evidence type="ECO:0000256" key="8">
    <source>
        <dbReference type="ARBA" id="ARBA00022842"/>
    </source>
</evidence>
<proteinExistence type="inferred from homology"/>
<dbReference type="PANTHER" id="PTHR13832">
    <property type="entry name" value="PROTEIN PHOSPHATASE 2C"/>
    <property type="match status" value="1"/>
</dbReference>
<dbReference type="SUPFAM" id="SSF81606">
    <property type="entry name" value="PP2C-like"/>
    <property type="match status" value="1"/>
</dbReference>
<evidence type="ECO:0000256" key="12">
    <source>
        <dbReference type="ARBA" id="ARBA00047761"/>
    </source>
</evidence>
<evidence type="ECO:0000256" key="6">
    <source>
        <dbReference type="ARBA" id="ARBA00022723"/>
    </source>
</evidence>